<dbReference type="Proteomes" id="UP000003786">
    <property type="component" value="Chromosome 3"/>
</dbReference>
<dbReference type="SUPFAM" id="SSF81383">
    <property type="entry name" value="F-box domain"/>
    <property type="match status" value="1"/>
</dbReference>
<sequence>MHLNALPCRKAEQNKTSLGVQGYLEGDVNMNLNNSENYEEFYTVRVNVAKRSRSYERSSKQFRIFDSSHNISQILKFLPFYERLGLRVVNSKWNLSFYFPECWESLDFRFFDLAGHEFYLTNFKRFIAHVKKLDIRIDQISQLNRLICLSQSADLKCVNSISDSNSEPGSDSTIDVLDIIETDNECQLDTDFGFLNPCSNDFSNKHCNLYSNENTFEGLKGVLKTLRSLGNLQISDIGNSHNNIFVRVHPTIIKFIESQVFSTISSLSSVIDSPVDVHFILQITPLVKNIRNLVISRVRDHSSICSVLAEILEHIPRNQLLSLQIGRTIFNDSHRDVEFSTFARARRFNRLNFAYKSFGTTNLEEGDEIISLDDIEISLPAYRQIRSFK</sequence>
<dbReference type="OMA" id="VNSKWNL"/>
<dbReference type="GeneID" id="20715847"/>
<name>J4CDN0_THEOR</name>
<dbReference type="RefSeq" id="XP_009691728.1">
    <property type="nucleotide sequence ID" value="XM_009693433.1"/>
</dbReference>
<accession>J4CDN0</accession>
<dbReference type="EMBL" id="AP011948">
    <property type="protein sequence ID" value="BAM41427.1"/>
    <property type="molecule type" value="Genomic_DNA"/>
</dbReference>
<dbReference type="VEuPathDB" id="PiroplasmaDB:TOT_030000688"/>
<evidence type="ECO:0008006" key="3">
    <source>
        <dbReference type="Google" id="ProtNLM"/>
    </source>
</evidence>
<dbReference type="AlphaFoldDB" id="J4CDN0"/>
<proteinExistence type="predicted"/>
<dbReference type="OrthoDB" id="361213at2759"/>
<reference evidence="1 2" key="1">
    <citation type="journal article" date="2012" name="MBio">
        <title>Comparative genome analysis of three eukaryotic parasites with differing abilities to transform leukocytes reveals key mediators of Theileria-induced leukocyte transformation.</title>
        <authorList>
            <person name="Hayashida K."/>
            <person name="Hara Y."/>
            <person name="Abe T."/>
            <person name="Yamasaki C."/>
            <person name="Toyoda A."/>
            <person name="Kosuge T."/>
            <person name="Suzuki Y."/>
            <person name="Sato Y."/>
            <person name="Kawashima S."/>
            <person name="Katayama T."/>
            <person name="Wakaguri H."/>
            <person name="Inoue N."/>
            <person name="Homma K."/>
            <person name="Tada-Umezaki M."/>
            <person name="Yagi Y."/>
            <person name="Fujii Y."/>
            <person name="Habara T."/>
            <person name="Kanehisa M."/>
            <person name="Watanabe H."/>
            <person name="Ito K."/>
            <person name="Gojobori T."/>
            <person name="Sugawara H."/>
            <person name="Imanishi T."/>
            <person name="Weir W."/>
            <person name="Gardner M."/>
            <person name="Pain A."/>
            <person name="Shiels B."/>
            <person name="Hattori M."/>
            <person name="Nene V."/>
            <person name="Sugimoto C."/>
        </authorList>
    </citation>
    <scope>NUCLEOTIDE SEQUENCE [LARGE SCALE GENOMIC DNA]</scope>
    <source>
        <strain evidence="1 2">Shintoku</strain>
    </source>
</reference>
<gene>
    <name evidence="1" type="ORF">TOT_030000688</name>
</gene>
<evidence type="ECO:0000313" key="2">
    <source>
        <dbReference type="Proteomes" id="UP000003786"/>
    </source>
</evidence>
<dbReference type="eggNOG" id="ENOG502QXEV">
    <property type="taxonomic scope" value="Eukaryota"/>
</dbReference>
<protein>
    <recommendedName>
        <fullName evidence="3">F-box domain-containing protein</fullName>
    </recommendedName>
</protein>
<dbReference type="InterPro" id="IPR036047">
    <property type="entry name" value="F-box-like_dom_sf"/>
</dbReference>
<dbReference type="KEGG" id="tot:TOT_030000688"/>
<organism evidence="1 2">
    <name type="scientific">Theileria orientalis strain Shintoku</name>
    <dbReference type="NCBI Taxonomy" id="869250"/>
    <lineage>
        <taxon>Eukaryota</taxon>
        <taxon>Sar</taxon>
        <taxon>Alveolata</taxon>
        <taxon>Apicomplexa</taxon>
        <taxon>Aconoidasida</taxon>
        <taxon>Piroplasmida</taxon>
        <taxon>Theileriidae</taxon>
        <taxon>Theileria</taxon>
    </lineage>
</organism>
<keyword evidence="2" id="KW-1185">Reference proteome</keyword>
<evidence type="ECO:0000313" key="1">
    <source>
        <dbReference type="EMBL" id="BAM41427.1"/>
    </source>
</evidence>